<sequence>MDKEKISKYTGLTTNEVEKAKIKYGENVIQKSKKINPFIAFFKQFIDPMIILLLIGAMISLGLAIYEHISGKKDSVDLAISYVEPAIILLVVALNSMLGAYQEVKSDNEVRALEKINQTYANVMRDNVVQRIKASDLVPGDLIIFAAGDTINADCRLIEAANLYVVESSLTGENLAVHKVANWEQEDNLTLANNTHLLYSGTYITKGSAKALVIDTGINTQIGKINSLIQKEQKNATPLQLKLNKLSKLFGIGGIILLFVSLGIQILLNNLISGSWKNLDVYTHSTVTAISLAVAAIPEGLLTFTTVLLSVGVKNLTKQKALVKNLLAVETLGSTSIICTDKTGTLTENKMKVIEAFDWKSNQFLSKSKQKNIFNNLAQYISLCSDAYINYNQKTMSFDEIGDPTEIGMLKFAYDLGIQKDNLIAKNPILYTLPFDSERKMHSVLTTIDDQKYMITKGAPDVIISKSINIDKEQMIKINDQWAQNAYRVIAVACKKINTEQIQFNDENELEFIGLIAMIDPPRENVKQSVLSAKKAGIKTVMITGDHLITAKAIATNLGIYNQGDLCLTGDELSQMSDKELKNKITNISVYARVNPQDKLRIVQAWQAHEKVVAMTGDGVNDAPALKVSDIGCAMGITGTDVSKQAADVILVDDNFNTIVAAVKNGRSTFDKIKVVIMNLLVSSLVETIVMLVGLIAFFLAYKKYFGANNEFYIFGASQLLWINLVSHGLPAIALGFVDSEKDVMSRDPYDKKESLFSRGMGKELLWQSLLLSLATLISYVLGAEIAIKNGLNVGLYASSAGFITLGLACGINTVNLMSDKSIFISSLKKYWLVWAAVSFSAFTILLIGLVPQIAQYFRMGDLTKTPHLIVSSISLGLILIVAYEIKKIINLWTTKKQKK</sequence>
<dbReference type="SUPFAM" id="SSF81665">
    <property type="entry name" value="Calcium ATPase, transmembrane domain M"/>
    <property type="match status" value="1"/>
</dbReference>
<dbReference type="SMART" id="SM00831">
    <property type="entry name" value="Cation_ATPase_N"/>
    <property type="match status" value="1"/>
</dbReference>
<feature type="transmembrane region" description="Helical" evidence="12">
    <location>
        <begin position="45"/>
        <end position="66"/>
    </location>
</feature>
<keyword evidence="7" id="KW-0067">ATP-binding</keyword>
<dbReference type="Proteomes" id="UP000289326">
    <property type="component" value="Chromosome"/>
</dbReference>
<dbReference type="PRINTS" id="PR00119">
    <property type="entry name" value="CATATPASE"/>
</dbReference>
<evidence type="ECO:0000256" key="5">
    <source>
        <dbReference type="ARBA" id="ARBA00022723"/>
    </source>
</evidence>
<dbReference type="SFLD" id="SFLDF00027">
    <property type="entry name" value="p-type_atpase"/>
    <property type="match status" value="1"/>
</dbReference>
<dbReference type="SUPFAM" id="SSF81653">
    <property type="entry name" value="Calcium ATPase, transduction domain A"/>
    <property type="match status" value="1"/>
</dbReference>
<protein>
    <submittedName>
        <fullName evidence="14">Cation-translocating P-type ATPase</fullName>
    </submittedName>
</protein>
<dbReference type="RefSeq" id="WP_130429550.1">
    <property type="nucleotide sequence ID" value="NZ_CP034841.1"/>
</dbReference>
<dbReference type="OrthoDB" id="9813266at2"/>
<dbReference type="Pfam" id="PF00689">
    <property type="entry name" value="Cation_ATPase_C"/>
    <property type="match status" value="1"/>
</dbReference>
<dbReference type="GO" id="GO:0046872">
    <property type="term" value="F:metal ion binding"/>
    <property type="evidence" value="ECO:0007669"/>
    <property type="project" value="UniProtKB-KW"/>
</dbReference>
<dbReference type="GO" id="GO:0012505">
    <property type="term" value="C:endomembrane system"/>
    <property type="evidence" value="ECO:0007669"/>
    <property type="project" value="UniProtKB-SubCell"/>
</dbReference>
<keyword evidence="5" id="KW-0479">Metal-binding</keyword>
<dbReference type="SFLD" id="SFLDS00003">
    <property type="entry name" value="Haloacid_Dehalogenase"/>
    <property type="match status" value="1"/>
</dbReference>
<dbReference type="PANTHER" id="PTHR24093:SF506">
    <property type="entry name" value="CATION-TRANSPORTING ATPASE PMA1"/>
    <property type="match status" value="1"/>
</dbReference>
<evidence type="ECO:0000256" key="7">
    <source>
        <dbReference type="ARBA" id="ARBA00022840"/>
    </source>
</evidence>
<gene>
    <name evidence="14" type="ORF">EG856_02490</name>
</gene>
<keyword evidence="9" id="KW-1278">Translocase</keyword>
<dbReference type="InterPro" id="IPR001757">
    <property type="entry name" value="P_typ_ATPase"/>
</dbReference>
<dbReference type="PANTHER" id="PTHR24093">
    <property type="entry name" value="CATION TRANSPORTING ATPASE"/>
    <property type="match status" value="1"/>
</dbReference>
<dbReference type="Gene3D" id="2.70.150.10">
    <property type="entry name" value="Calcium-transporting ATPase, cytoplasmic transduction domain A"/>
    <property type="match status" value="1"/>
</dbReference>
<organism evidence="14 15">
    <name type="scientific">Mycoplasmopsis phocirhinis</name>
    <dbReference type="NCBI Taxonomy" id="142650"/>
    <lineage>
        <taxon>Bacteria</taxon>
        <taxon>Bacillati</taxon>
        <taxon>Mycoplasmatota</taxon>
        <taxon>Mycoplasmoidales</taxon>
        <taxon>Metamycoplasmataceae</taxon>
        <taxon>Mycoplasmopsis</taxon>
    </lineage>
</organism>
<evidence type="ECO:0000256" key="1">
    <source>
        <dbReference type="ARBA" id="ARBA00004127"/>
    </source>
</evidence>
<proteinExistence type="inferred from homology"/>
<dbReference type="GO" id="GO:0005886">
    <property type="term" value="C:plasma membrane"/>
    <property type="evidence" value="ECO:0007669"/>
    <property type="project" value="TreeGrafter"/>
</dbReference>
<evidence type="ECO:0000256" key="3">
    <source>
        <dbReference type="ARBA" id="ARBA00022553"/>
    </source>
</evidence>
<dbReference type="FunFam" id="3.40.50.1000:FF:000028">
    <property type="entry name" value="Calcium-transporting P-type ATPase, putative"/>
    <property type="match status" value="1"/>
</dbReference>
<comment type="similarity">
    <text evidence="2">Belongs to the cation transport ATPase (P-type) (TC 3.A.3) family. Type IIA subfamily.</text>
</comment>
<keyword evidence="8" id="KW-0460">Magnesium</keyword>
<name>A0A4P6MNY0_9BACT</name>
<evidence type="ECO:0000313" key="15">
    <source>
        <dbReference type="Proteomes" id="UP000289326"/>
    </source>
</evidence>
<dbReference type="KEGG" id="mphi:EG856_02490"/>
<dbReference type="Pfam" id="PF13246">
    <property type="entry name" value="Cation_ATPase"/>
    <property type="match status" value="1"/>
</dbReference>
<dbReference type="NCBIfam" id="TIGR01494">
    <property type="entry name" value="ATPase_P-type"/>
    <property type="match status" value="3"/>
</dbReference>
<keyword evidence="11 12" id="KW-0472">Membrane</keyword>
<feature type="transmembrane region" description="Helical" evidence="12">
    <location>
        <begin position="288"/>
        <end position="311"/>
    </location>
</feature>
<dbReference type="SFLD" id="SFLDG00002">
    <property type="entry name" value="C1.7:_P-type_atpase_like"/>
    <property type="match status" value="1"/>
</dbReference>
<feature type="transmembrane region" description="Helical" evidence="12">
    <location>
        <begin position="78"/>
        <end position="101"/>
    </location>
</feature>
<keyword evidence="4 12" id="KW-0812">Transmembrane</keyword>
<evidence type="ECO:0000256" key="4">
    <source>
        <dbReference type="ARBA" id="ARBA00022692"/>
    </source>
</evidence>
<feature type="transmembrane region" description="Helical" evidence="12">
    <location>
        <begin position="676"/>
        <end position="700"/>
    </location>
</feature>
<keyword evidence="10 12" id="KW-1133">Transmembrane helix</keyword>
<dbReference type="InterPro" id="IPR023214">
    <property type="entry name" value="HAD_sf"/>
</dbReference>
<reference evidence="14 15" key="1">
    <citation type="submission" date="2019-01" db="EMBL/GenBank/DDBJ databases">
        <title>Complete sequence and annotation of the Mycoplasma phocirhinis strain 852T genome.</title>
        <authorList>
            <person name="Frasca S.Jr."/>
            <person name="Kutish G.F."/>
            <person name="Castellanos Gell J."/>
            <person name="Michaels D.L."/>
            <person name="Brown D.R."/>
        </authorList>
    </citation>
    <scope>NUCLEOTIDE SEQUENCE [LARGE SCALE GENOMIC DNA]</scope>
    <source>
        <strain evidence="14 15">852</strain>
    </source>
</reference>
<dbReference type="EMBL" id="CP034841">
    <property type="protein sequence ID" value="QBF34773.1"/>
    <property type="molecule type" value="Genomic_DNA"/>
</dbReference>
<keyword evidence="3" id="KW-0597">Phosphoprotein</keyword>
<dbReference type="InterPro" id="IPR059000">
    <property type="entry name" value="ATPase_P-type_domA"/>
</dbReference>
<dbReference type="PRINTS" id="PR00120">
    <property type="entry name" value="HATPASE"/>
</dbReference>
<dbReference type="FunFam" id="2.70.150.10:FF:000160">
    <property type="entry name" value="Sarcoplasmic/endoplasmic reticulum calcium ATPase 1"/>
    <property type="match status" value="1"/>
</dbReference>
<evidence type="ECO:0000313" key="14">
    <source>
        <dbReference type="EMBL" id="QBF34773.1"/>
    </source>
</evidence>
<dbReference type="InterPro" id="IPR023299">
    <property type="entry name" value="ATPase_P-typ_cyto_dom_N"/>
</dbReference>
<accession>A0A4P6MNY0</accession>
<dbReference type="InterPro" id="IPR006068">
    <property type="entry name" value="ATPase_P-typ_cation-transptr_C"/>
</dbReference>
<feature type="domain" description="Cation-transporting P-type ATPase N-terminal" evidence="13">
    <location>
        <begin position="2"/>
        <end position="65"/>
    </location>
</feature>
<keyword evidence="15" id="KW-1185">Reference proteome</keyword>
<dbReference type="InterPro" id="IPR004014">
    <property type="entry name" value="ATPase_P-typ_cation-transptr_N"/>
</dbReference>
<feature type="transmembrane region" description="Helical" evidence="12">
    <location>
        <begin position="712"/>
        <end position="738"/>
    </location>
</feature>
<dbReference type="InterPro" id="IPR008250">
    <property type="entry name" value="ATPase_P-typ_transduc_dom_A_sf"/>
</dbReference>
<feature type="transmembrane region" description="Helical" evidence="12">
    <location>
        <begin position="794"/>
        <end position="819"/>
    </location>
</feature>
<dbReference type="InterPro" id="IPR018303">
    <property type="entry name" value="ATPase_P-typ_P_site"/>
</dbReference>
<dbReference type="Gene3D" id="3.40.50.1000">
    <property type="entry name" value="HAD superfamily/HAD-like"/>
    <property type="match status" value="1"/>
</dbReference>
<dbReference type="Pfam" id="PF00122">
    <property type="entry name" value="E1-E2_ATPase"/>
    <property type="match status" value="1"/>
</dbReference>
<evidence type="ECO:0000256" key="12">
    <source>
        <dbReference type="SAM" id="Phobius"/>
    </source>
</evidence>
<evidence type="ECO:0000256" key="11">
    <source>
        <dbReference type="ARBA" id="ARBA00023136"/>
    </source>
</evidence>
<dbReference type="SUPFAM" id="SSF81660">
    <property type="entry name" value="Metal cation-transporting ATPase, ATP-binding domain N"/>
    <property type="match status" value="1"/>
</dbReference>
<feature type="transmembrane region" description="Helical" evidence="12">
    <location>
        <begin position="765"/>
        <end position="788"/>
    </location>
</feature>
<dbReference type="GO" id="GO:0016887">
    <property type="term" value="F:ATP hydrolysis activity"/>
    <property type="evidence" value="ECO:0007669"/>
    <property type="project" value="InterPro"/>
</dbReference>
<dbReference type="AlphaFoldDB" id="A0A4P6MNY0"/>
<dbReference type="Gene3D" id="3.40.1110.10">
    <property type="entry name" value="Calcium-transporting ATPase, cytoplasmic domain N"/>
    <property type="match status" value="1"/>
</dbReference>
<evidence type="ECO:0000256" key="9">
    <source>
        <dbReference type="ARBA" id="ARBA00022967"/>
    </source>
</evidence>
<dbReference type="Gene3D" id="1.20.1110.10">
    <property type="entry name" value="Calcium-transporting ATPase, transmembrane domain"/>
    <property type="match status" value="1"/>
</dbReference>
<evidence type="ECO:0000256" key="2">
    <source>
        <dbReference type="ARBA" id="ARBA00005675"/>
    </source>
</evidence>
<dbReference type="InterPro" id="IPR023298">
    <property type="entry name" value="ATPase_P-typ_TM_dom_sf"/>
</dbReference>
<feature type="transmembrane region" description="Helical" evidence="12">
    <location>
        <begin position="249"/>
        <end position="268"/>
    </location>
</feature>
<feature type="transmembrane region" description="Helical" evidence="12">
    <location>
        <begin position="831"/>
        <end position="855"/>
    </location>
</feature>
<dbReference type="InterPro" id="IPR036412">
    <property type="entry name" value="HAD-like_sf"/>
</dbReference>
<evidence type="ECO:0000259" key="13">
    <source>
        <dbReference type="SMART" id="SM00831"/>
    </source>
</evidence>
<dbReference type="InterPro" id="IPR044492">
    <property type="entry name" value="P_typ_ATPase_HD_dom"/>
</dbReference>
<dbReference type="GO" id="GO:0005524">
    <property type="term" value="F:ATP binding"/>
    <property type="evidence" value="ECO:0007669"/>
    <property type="project" value="UniProtKB-KW"/>
</dbReference>
<dbReference type="PROSITE" id="PS00154">
    <property type="entry name" value="ATPASE_E1_E2"/>
    <property type="match status" value="1"/>
</dbReference>
<dbReference type="GO" id="GO:0005388">
    <property type="term" value="F:P-type calcium transporter activity"/>
    <property type="evidence" value="ECO:0007669"/>
    <property type="project" value="TreeGrafter"/>
</dbReference>
<dbReference type="SUPFAM" id="SSF56784">
    <property type="entry name" value="HAD-like"/>
    <property type="match status" value="1"/>
</dbReference>
<dbReference type="Pfam" id="PF00690">
    <property type="entry name" value="Cation_ATPase_N"/>
    <property type="match status" value="1"/>
</dbReference>
<feature type="transmembrane region" description="Helical" evidence="12">
    <location>
        <begin position="867"/>
        <end position="886"/>
    </location>
</feature>
<evidence type="ECO:0000256" key="10">
    <source>
        <dbReference type="ARBA" id="ARBA00022989"/>
    </source>
</evidence>
<evidence type="ECO:0000256" key="8">
    <source>
        <dbReference type="ARBA" id="ARBA00022842"/>
    </source>
</evidence>
<keyword evidence="6" id="KW-0547">Nucleotide-binding</keyword>
<evidence type="ECO:0000256" key="6">
    <source>
        <dbReference type="ARBA" id="ARBA00022741"/>
    </source>
</evidence>
<comment type="subcellular location">
    <subcellularLocation>
        <location evidence="1">Endomembrane system</location>
        <topology evidence="1">Multi-pass membrane protein</topology>
    </subcellularLocation>
</comment>